<feature type="transmembrane region" description="Helical" evidence="2">
    <location>
        <begin position="51"/>
        <end position="73"/>
    </location>
</feature>
<accession>A0A4Z0LY15</accession>
<feature type="region of interest" description="Disordered" evidence="1">
    <location>
        <begin position="343"/>
        <end position="380"/>
    </location>
</feature>
<keyword evidence="2" id="KW-0472">Membrane</keyword>
<sequence>MIEAATEFLAFPRPEAGTLFALLAKGTLVSWCGLFICSELALMAAAVRHRIALGALVCLAALPVLGLLVAPWALEVLPREGVAGLSWFAPMASLLVSLYLAVAGFMIVRLARDVAALALLGRRARRTGEVLSAGTGRDARRAVEVIISGEVSSPMTWGWLRPQVLLPPGARSWDCADLAMVIRHEQAHIDRADWLWHLWARCVHALYWPVPGIRQVLRQLSLSAEQACDDHVLATGVAPSRYAAMLLRLARGNSLPATVSLGRESELGVRVRYMVEEIADHSVFSTGAIVIGLLGLVLTTPLAAMHLGSRPDIPVLPLNAWGAVDLEPPAAAPLQRIEHRPLYESAKTALRPSPQRPARPVAAEYPPESAANNTNERNER</sequence>
<keyword evidence="2" id="KW-1133">Transmembrane helix</keyword>
<evidence type="ECO:0000256" key="2">
    <source>
        <dbReference type="SAM" id="Phobius"/>
    </source>
</evidence>
<dbReference type="Proteomes" id="UP000298050">
    <property type="component" value="Unassembled WGS sequence"/>
</dbReference>
<dbReference type="AlphaFoldDB" id="A0A4Z0LY15"/>
<dbReference type="InterPro" id="IPR052173">
    <property type="entry name" value="Beta-lactam_resp_regulator"/>
</dbReference>
<dbReference type="CDD" id="cd07341">
    <property type="entry name" value="M56_BlaR1_MecR1_like"/>
    <property type="match status" value="1"/>
</dbReference>
<dbReference type="RefSeq" id="WP_135445613.1">
    <property type="nucleotide sequence ID" value="NZ_SRLE01000011.1"/>
</dbReference>
<name>A0A4Z0LY15_9GAMM</name>
<protein>
    <submittedName>
        <fullName evidence="4">M56 family metallopeptidase</fullName>
    </submittedName>
</protein>
<evidence type="ECO:0000259" key="3">
    <source>
        <dbReference type="Pfam" id="PF05569"/>
    </source>
</evidence>
<feature type="transmembrane region" description="Helical" evidence="2">
    <location>
        <begin position="20"/>
        <end position="44"/>
    </location>
</feature>
<evidence type="ECO:0000313" key="4">
    <source>
        <dbReference type="EMBL" id="TGD72124.1"/>
    </source>
</evidence>
<evidence type="ECO:0000313" key="5">
    <source>
        <dbReference type="Proteomes" id="UP000298050"/>
    </source>
</evidence>
<feature type="transmembrane region" description="Helical" evidence="2">
    <location>
        <begin position="85"/>
        <end position="108"/>
    </location>
</feature>
<dbReference type="EMBL" id="SRLE01000011">
    <property type="protein sequence ID" value="TGD72124.1"/>
    <property type="molecule type" value="Genomic_DNA"/>
</dbReference>
<organism evidence="4 5">
    <name type="scientific">Mangrovimicrobium sediminis</name>
    <dbReference type="NCBI Taxonomy" id="2562682"/>
    <lineage>
        <taxon>Bacteria</taxon>
        <taxon>Pseudomonadati</taxon>
        <taxon>Pseudomonadota</taxon>
        <taxon>Gammaproteobacteria</taxon>
        <taxon>Cellvibrionales</taxon>
        <taxon>Halieaceae</taxon>
        <taxon>Mangrovimicrobium</taxon>
    </lineage>
</organism>
<dbReference type="OrthoDB" id="5696981at2"/>
<keyword evidence="2" id="KW-0812">Transmembrane</keyword>
<comment type="caution">
    <text evidence="4">The sequence shown here is derived from an EMBL/GenBank/DDBJ whole genome shotgun (WGS) entry which is preliminary data.</text>
</comment>
<evidence type="ECO:0000256" key="1">
    <source>
        <dbReference type="SAM" id="MobiDB-lite"/>
    </source>
</evidence>
<gene>
    <name evidence="4" type="ORF">E4634_15745</name>
</gene>
<feature type="domain" description="Peptidase M56" evidence="3">
    <location>
        <begin position="99"/>
        <end position="271"/>
    </location>
</feature>
<feature type="transmembrane region" description="Helical" evidence="2">
    <location>
        <begin position="282"/>
        <end position="304"/>
    </location>
</feature>
<keyword evidence="5" id="KW-1185">Reference proteome</keyword>
<reference evidence="4 5" key="1">
    <citation type="submission" date="2019-04" db="EMBL/GenBank/DDBJ databases">
        <title>Taxonomy of novel Haliea sp. from mangrove soil of West Coast of India.</title>
        <authorList>
            <person name="Verma A."/>
            <person name="Kumar P."/>
            <person name="Krishnamurthi S."/>
        </authorList>
    </citation>
    <scope>NUCLEOTIDE SEQUENCE [LARGE SCALE GENOMIC DNA]</scope>
    <source>
        <strain evidence="4 5">SAOS-164</strain>
    </source>
</reference>
<feature type="compositionally biased region" description="Polar residues" evidence="1">
    <location>
        <begin position="370"/>
        <end position="380"/>
    </location>
</feature>
<dbReference type="Pfam" id="PF05569">
    <property type="entry name" value="Peptidase_M56"/>
    <property type="match status" value="1"/>
</dbReference>
<dbReference type="PANTHER" id="PTHR34978:SF3">
    <property type="entry name" value="SLR0241 PROTEIN"/>
    <property type="match status" value="1"/>
</dbReference>
<dbReference type="PANTHER" id="PTHR34978">
    <property type="entry name" value="POSSIBLE SENSOR-TRANSDUCER PROTEIN BLAR"/>
    <property type="match status" value="1"/>
</dbReference>
<proteinExistence type="predicted"/>
<dbReference type="InterPro" id="IPR008756">
    <property type="entry name" value="Peptidase_M56"/>
</dbReference>